<feature type="transmembrane region" description="Helical" evidence="1">
    <location>
        <begin position="84"/>
        <end position="102"/>
    </location>
</feature>
<dbReference type="EMBL" id="CP159989">
    <property type="protein sequence ID" value="XCP81784.1"/>
    <property type="molecule type" value="Genomic_DNA"/>
</dbReference>
<keyword evidence="1" id="KW-1133">Transmembrane helix</keyword>
<protein>
    <submittedName>
        <fullName evidence="2">Uncharacterized protein</fullName>
    </submittedName>
</protein>
<dbReference type="RefSeq" id="WP_366180040.1">
    <property type="nucleotide sequence ID" value="NZ_CP159989.1"/>
</dbReference>
<keyword evidence="1" id="KW-0812">Transmembrane</keyword>
<feature type="transmembrane region" description="Helical" evidence="1">
    <location>
        <begin position="6"/>
        <end position="26"/>
    </location>
</feature>
<evidence type="ECO:0000313" key="2">
    <source>
        <dbReference type="EMBL" id="XCP81784.1"/>
    </source>
</evidence>
<evidence type="ECO:0000256" key="1">
    <source>
        <dbReference type="SAM" id="Phobius"/>
    </source>
</evidence>
<name>A0AAU8N088_9ACTO</name>
<accession>A0AAU8N088</accession>
<dbReference type="AlphaFoldDB" id="A0AAU8N088"/>
<feature type="transmembrane region" description="Helical" evidence="1">
    <location>
        <begin position="56"/>
        <end position="78"/>
    </location>
</feature>
<gene>
    <name evidence="2" type="ORF">ABXS69_07195</name>
</gene>
<organism evidence="2">
    <name type="scientific">Actinomyces timonensis</name>
    <dbReference type="NCBI Taxonomy" id="1288391"/>
    <lineage>
        <taxon>Bacteria</taxon>
        <taxon>Bacillati</taxon>
        <taxon>Actinomycetota</taxon>
        <taxon>Actinomycetes</taxon>
        <taxon>Actinomycetales</taxon>
        <taxon>Actinomycetaceae</taxon>
        <taxon>Actinomyces</taxon>
    </lineage>
</organism>
<reference evidence="2" key="1">
    <citation type="submission" date="2024-05" db="EMBL/GenBank/DDBJ databases">
        <title>Draft genome assemblies of 36 bacteria isolated from hibernating arctic ground squirrels.</title>
        <authorList>
            <person name="McKee H."/>
            <person name="Mullen L."/>
            <person name="Drown D.M."/>
            <person name="Duddleston K.N."/>
        </authorList>
    </citation>
    <scope>NUCLEOTIDE SEQUENCE</scope>
    <source>
        <strain evidence="2">AR004</strain>
    </source>
</reference>
<proteinExistence type="predicted"/>
<keyword evidence="1" id="KW-0472">Membrane</keyword>
<sequence>MPASYCPTLIGAVLVGAVAATHSALARSLRARSERSVGRYGHLDWMDTSTPESITVLGPVNLLLAVIFSGVSLLPVVGPLAGNTMLWGGVGLLVAVIAIESVRATRQQRG</sequence>